<feature type="compositionally biased region" description="Basic and acidic residues" evidence="2">
    <location>
        <begin position="159"/>
        <end position="188"/>
    </location>
</feature>
<dbReference type="EMBL" id="JAABOA010000104">
    <property type="protein sequence ID" value="KAF9585897.1"/>
    <property type="molecule type" value="Genomic_DNA"/>
</dbReference>
<feature type="region of interest" description="Disordered" evidence="2">
    <location>
        <begin position="952"/>
        <end position="971"/>
    </location>
</feature>
<evidence type="ECO:0000259" key="3">
    <source>
        <dbReference type="PROSITE" id="PS50174"/>
    </source>
</evidence>
<accession>A0A9P6KIE9</accession>
<sequence>MGRKKHALNDDYASSSDEDQPREKSRDDSFADPMHQRKRKHAKDEAIYGSFYDWGSDEDEAKQKSNRRSGRSREFAFVSASSSAPSSKDPKHPRVRSSHADESMSGSDSERGDNNDDDDIGDSRRNSDDMDSDGRAEDRDIEMEEVGDEDEDDEDEDERAARKAREAAFKEKRQREQAELDTYEDKPQKQRPQMGMAHTNNLMQPPLQHRPNPIASRNFSPATSSPQSDSPVTTPVKVSKDYGSFSAKGSGFGLKMLERMGWKKGYGLGSGGSGIVEPIETKQRPVKMGIGFGGFKEKTAQTVAEEKRRGLPVSSDEDEEPEPQAKGKGKNKGKGKGDISTPADGWKQAASRKSARTGPRIEYKTATEIQQEIESGDLPMAPAQTQKIIDMTGKTVRELSSMSQISSAIARSDERFPELRHNLELMADISTTDLEQLARKQKTDHIRQQTLEKDGQRIQHLVTQDETNIERLVKAMSIADQCQKIANEVKEATSDTTGVPAVEIKEDYLAMAFKEPFDLFSGLYFEEYKLYELDQIVMASIQESFKRLLKDWDVLSTPTLGAGLFKKWQKLLRTSRVVYEDTRGPVYDARDGASLFGGHKQQQHEAMSAYESLLNQHWLPKVRSALNNRWDPRDCDSVIELLEAWAPPLLPMFIQDNIVTQLIMPKLQKQVDQWTPRDELMLHTWIHPWLPVLGQARLEQELFAEVRRKLATGLTSWSALDPSGLQVLDPWRGVFDPTDMEILLLKSVLPKLVEALQALEINPRDQHLEILQAVLPWHIFFPSTTFSSLLLNEFFPKWHRVLYLWLTHPESSSNTDLQVSQWYHWWKRLFPQEVLQEPAVAAGFRQGLDMINQFMAGLEIRSPAETKKHLATSVSFKDLVQDYATQNSLLFVLTRQIHDRSGRPLYRLGGNSTGTAGGILVHMTDEVAFVKSEETGAWAPIGLEELMILAGAGKGQPRTETNSSSHPRRSS</sequence>
<evidence type="ECO:0000313" key="5">
    <source>
        <dbReference type="Proteomes" id="UP000780801"/>
    </source>
</evidence>
<organism evidence="4 5">
    <name type="scientific">Lunasporangiospora selenospora</name>
    <dbReference type="NCBI Taxonomy" id="979761"/>
    <lineage>
        <taxon>Eukaryota</taxon>
        <taxon>Fungi</taxon>
        <taxon>Fungi incertae sedis</taxon>
        <taxon>Mucoromycota</taxon>
        <taxon>Mortierellomycotina</taxon>
        <taxon>Mortierellomycetes</taxon>
        <taxon>Mortierellales</taxon>
        <taxon>Mortierellaceae</taxon>
        <taxon>Lunasporangiospora</taxon>
    </lineage>
</organism>
<evidence type="ECO:0000256" key="1">
    <source>
        <dbReference type="ARBA" id="ARBA00010900"/>
    </source>
</evidence>
<dbReference type="GO" id="GO:0003676">
    <property type="term" value="F:nucleic acid binding"/>
    <property type="evidence" value="ECO:0007669"/>
    <property type="project" value="InterPro"/>
</dbReference>
<evidence type="ECO:0000256" key="2">
    <source>
        <dbReference type="SAM" id="MobiDB-lite"/>
    </source>
</evidence>
<dbReference type="PANTHER" id="PTHR23329">
    <property type="entry name" value="TUFTELIN-INTERACTING PROTEIN 11-RELATED"/>
    <property type="match status" value="1"/>
</dbReference>
<dbReference type="Proteomes" id="UP000780801">
    <property type="component" value="Unassembled WGS sequence"/>
</dbReference>
<dbReference type="Pfam" id="PF07842">
    <property type="entry name" value="GCFC"/>
    <property type="match status" value="1"/>
</dbReference>
<dbReference type="InterPro" id="IPR045211">
    <property type="entry name" value="TFP11/STIP/Ntr1"/>
</dbReference>
<name>A0A9P6KIE9_9FUNG</name>
<reference evidence="4" key="1">
    <citation type="journal article" date="2020" name="Fungal Divers.">
        <title>Resolving the Mortierellaceae phylogeny through synthesis of multi-gene phylogenetics and phylogenomics.</title>
        <authorList>
            <person name="Vandepol N."/>
            <person name="Liber J."/>
            <person name="Desiro A."/>
            <person name="Na H."/>
            <person name="Kennedy M."/>
            <person name="Barry K."/>
            <person name="Grigoriev I.V."/>
            <person name="Miller A.N."/>
            <person name="O'Donnell K."/>
            <person name="Stajich J.E."/>
            <person name="Bonito G."/>
        </authorList>
    </citation>
    <scope>NUCLEOTIDE SEQUENCE</scope>
    <source>
        <strain evidence="4">KOD1015</strain>
    </source>
</reference>
<dbReference type="PANTHER" id="PTHR23329:SF1">
    <property type="entry name" value="TUFTELIN-INTERACTING PROTEIN 11"/>
    <property type="match status" value="1"/>
</dbReference>
<dbReference type="Pfam" id="PF01585">
    <property type="entry name" value="G-patch"/>
    <property type="match status" value="1"/>
</dbReference>
<evidence type="ECO:0000313" key="4">
    <source>
        <dbReference type="EMBL" id="KAF9585897.1"/>
    </source>
</evidence>
<feature type="compositionally biased region" description="Basic and acidic residues" evidence="2">
    <location>
        <begin position="299"/>
        <end position="309"/>
    </location>
</feature>
<feature type="compositionally biased region" description="Acidic residues" evidence="2">
    <location>
        <begin position="139"/>
        <end position="158"/>
    </location>
</feature>
<feature type="compositionally biased region" description="Polar residues" evidence="2">
    <location>
        <begin position="215"/>
        <end position="233"/>
    </location>
</feature>
<dbReference type="OrthoDB" id="4822at2759"/>
<feature type="region of interest" description="Disordered" evidence="2">
    <location>
        <begin position="1"/>
        <end position="250"/>
    </location>
</feature>
<feature type="domain" description="G-patch" evidence="3">
    <location>
        <begin position="249"/>
        <end position="295"/>
    </location>
</feature>
<comment type="caution">
    <text evidence="4">The sequence shown here is derived from an EMBL/GenBank/DDBJ whole genome shotgun (WGS) entry which is preliminary data.</text>
</comment>
<feature type="region of interest" description="Disordered" evidence="2">
    <location>
        <begin position="299"/>
        <end position="359"/>
    </location>
</feature>
<gene>
    <name evidence="4" type="ORF">BGW38_000168</name>
</gene>
<feature type="compositionally biased region" description="Basic and acidic residues" evidence="2">
    <location>
        <begin position="121"/>
        <end position="138"/>
    </location>
</feature>
<dbReference type="AlphaFoldDB" id="A0A9P6KIE9"/>
<comment type="similarity">
    <text evidence="1">Belongs to the TFP11/STIP family.</text>
</comment>
<dbReference type="InterPro" id="IPR000467">
    <property type="entry name" value="G_patch_dom"/>
</dbReference>
<dbReference type="PROSITE" id="PS50174">
    <property type="entry name" value="G_PATCH"/>
    <property type="match status" value="1"/>
</dbReference>
<dbReference type="GO" id="GO:0000390">
    <property type="term" value="P:spliceosomal complex disassembly"/>
    <property type="evidence" value="ECO:0007669"/>
    <property type="project" value="InterPro"/>
</dbReference>
<feature type="compositionally biased region" description="Basic and acidic residues" evidence="2">
    <location>
        <begin position="88"/>
        <end position="114"/>
    </location>
</feature>
<protein>
    <recommendedName>
        <fullName evidence="3">G-patch domain-containing protein</fullName>
    </recommendedName>
</protein>
<feature type="compositionally biased region" description="Basic and acidic residues" evidence="2">
    <location>
        <begin position="19"/>
        <end position="29"/>
    </location>
</feature>
<keyword evidence="5" id="KW-1185">Reference proteome</keyword>
<dbReference type="SMART" id="SM00443">
    <property type="entry name" value="G_patch"/>
    <property type="match status" value="1"/>
</dbReference>
<proteinExistence type="inferred from homology"/>
<dbReference type="GO" id="GO:0071008">
    <property type="term" value="C:U2-type post-mRNA release spliceosomal complex"/>
    <property type="evidence" value="ECO:0007669"/>
    <property type="project" value="TreeGrafter"/>
</dbReference>
<dbReference type="InterPro" id="IPR022783">
    <property type="entry name" value="GCFC_dom"/>
</dbReference>